<sequence>MPTLLIRAFRAPDLRKKILFTLGVIGLFRFGQILPAPGVNVVAVRECLRGTGGGFADMLQLFSGGAMLKLSVFALGIIPYITASILVQLLTVMVPRLAALRKEGSRGQARITQYTRYLTVALAVLQATTVVAMARTGGIFPTCRREVLYDAGPAASAVVVVTMVAGTCVVMRLGELITDRGVGNGMSMLIFVQVVAVFPSYVSTVFVLSPFALAAMLLSGVVLVAAVVAMEQAQRRIPVQYAKRTAGRRMYGGTSTYLPLKVNQAGIVPVIFASSLISLPQLATQAAGGTGPVAEWVAYHLASGSHPVYVAAYLSLITAFTYFYVSITFDPVEVAENMKRYGGFVPGIRPGRPTAEYLRFTLSRLTAPGAAYLAALSLIPIIAFVILRDPATQQNFPFGGTTVLIMVGVGLETVKQVEAQLEQRAYTGFLRGSPART</sequence>
<evidence type="ECO:0000256" key="8">
    <source>
        <dbReference type="ARBA" id="ARBA00023136"/>
    </source>
</evidence>
<feature type="transmembrane region" description="Helical" evidence="10">
    <location>
        <begin position="70"/>
        <end position="94"/>
    </location>
</feature>
<feature type="transmembrane region" description="Helical" evidence="10">
    <location>
        <begin position="154"/>
        <end position="173"/>
    </location>
</feature>
<evidence type="ECO:0000313" key="12">
    <source>
        <dbReference type="EMBL" id="MBB5960971.1"/>
    </source>
</evidence>
<comment type="subcellular location">
    <subcellularLocation>
        <location evidence="10">Cell membrane</location>
        <topology evidence="10">Multi-pass membrane protein</topology>
    </subcellularLocation>
    <subcellularLocation>
        <location evidence="1">Membrane</location>
        <topology evidence="1">Multi-pass membrane protein</topology>
    </subcellularLocation>
</comment>
<dbReference type="Gene3D" id="1.10.3370.10">
    <property type="entry name" value="SecY subunit domain"/>
    <property type="match status" value="1"/>
</dbReference>
<comment type="caution">
    <text evidence="12">The sequence shown here is derived from an EMBL/GenBank/DDBJ whole genome shotgun (WGS) entry which is preliminary data.</text>
</comment>
<name>A0A841CT34_PLAVE</name>
<dbReference type="PROSITE" id="PS00755">
    <property type="entry name" value="SECY_1"/>
    <property type="match status" value="1"/>
</dbReference>
<evidence type="ECO:0000256" key="7">
    <source>
        <dbReference type="ARBA" id="ARBA00023010"/>
    </source>
</evidence>
<dbReference type="RefSeq" id="WP_184937470.1">
    <property type="nucleotide sequence ID" value="NZ_BAAAWZ010000001.1"/>
</dbReference>
<feature type="transmembrane region" description="Helical" evidence="10">
    <location>
        <begin position="308"/>
        <end position="329"/>
    </location>
</feature>
<keyword evidence="13" id="KW-1185">Reference proteome</keyword>
<keyword evidence="10" id="KW-1003">Cell membrane</keyword>
<keyword evidence="8 10" id="KW-0472">Membrane</keyword>
<dbReference type="InterPro" id="IPR030659">
    <property type="entry name" value="SecY_CS"/>
</dbReference>
<proteinExistence type="inferred from homology"/>
<feature type="transmembrane region" description="Helical" evidence="10">
    <location>
        <begin position="114"/>
        <end position="134"/>
    </location>
</feature>
<dbReference type="EMBL" id="JACHJJ010000001">
    <property type="protein sequence ID" value="MBB5960971.1"/>
    <property type="molecule type" value="Genomic_DNA"/>
</dbReference>
<feature type="transmembrane region" description="Helical" evidence="10">
    <location>
        <begin position="369"/>
        <end position="387"/>
    </location>
</feature>
<dbReference type="PANTHER" id="PTHR10906">
    <property type="entry name" value="SECY/SEC61-ALPHA FAMILY MEMBER"/>
    <property type="match status" value="1"/>
</dbReference>
<evidence type="ECO:0000256" key="9">
    <source>
        <dbReference type="ARBA" id="ARBA00039733"/>
    </source>
</evidence>
<evidence type="ECO:0000256" key="11">
    <source>
        <dbReference type="RuleBase" id="RU004349"/>
    </source>
</evidence>
<keyword evidence="3 10" id="KW-0813">Transport</keyword>
<dbReference type="PRINTS" id="PR00303">
    <property type="entry name" value="SECYTRNLCASE"/>
</dbReference>
<dbReference type="HAMAP" id="MF_01465">
    <property type="entry name" value="SecY"/>
    <property type="match status" value="1"/>
</dbReference>
<accession>A0A841CT34</accession>
<organism evidence="12 13">
    <name type="scientific">Planomonospora venezuelensis</name>
    <dbReference type="NCBI Taxonomy" id="1999"/>
    <lineage>
        <taxon>Bacteria</taxon>
        <taxon>Bacillati</taxon>
        <taxon>Actinomycetota</taxon>
        <taxon>Actinomycetes</taxon>
        <taxon>Streptosporangiales</taxon>
        <taxon>Streptosporangiaceae</taxon>
        <taxon>Planomonospora</taxon>
    </lineage>
</organism>
<gene>
    <name evidence="10" type="primary">secY</name>
    <name evidence="12" type="ORF">FHS22_000209</name>
</gene>
<comment type="caution">
    <text evidence="10">Lacks conserved residue(s) required for the propagation of feature annotation.</text>
</comment>
<dbReference type="GO" id="GO:0043952">
    <property type="term" value="P:protein transport by the Sec complex"/>
    <property type="evidence" value="ECO:0007669"/>
    <property type="project" value="UniProtKB-UniRule"/>
</dbReference>
<dbReference type="GO" id="GO:0005886">
    <property type="term" value="C:plasma membrane"/>
    <property type="evidence" value="ECO:0007669"/>
    <property type="project" value="UniProtKB-SubCell"/>
</dbReference>
<dbReference type="GO" id="GO:0065002">
    <property type="term" value="P:intracellular protein transmembrane transport"/>
    <property type="evidence" value="ECO:0007669"/>
    <property type="project" value="UniProtKB-UniRule"/>
</dbReference>
<dbReference type="Proteomes" id="UP000562352">
    <property type="component" value="Unassembled WGS sequence"/>
</dbReference>
<dbReference type="GO" id="GO:0006605">
    <property type="term" value="P:protein targeting"/>
    <property type="evidence" value="ECO:0007669"/>
    <property type="project" value="UniProtKB-UniRule"/>
</dbReference>
<evidence type="ECO:0000256" key="10">
    <source>
        <dbReference type="HAMAP-Rule" id="MF_01465"/>
    </source>
</evidence>
<feature type="transmembrane region" description="Helical" evidence="10">
    <location>
        <begin position="208"/>
        <end position="230"/>
    </location>
</feature>
<keyword evidence="5 10" id="KW-0653">Protein transport</keyword>
<dbReference type="InterPro" id="IPR026593">
    <property type="entry name" value="SecY"/>
</dbReference>
<evidence type="ECO:0000313" key="13">
    <source>
        <dbReference type="Proteomes" id="UP000562352"/>
    </source>
</evidence>
<keyword evidence="7 10" id="KW-0811">Translocation</keyword>
<dbReference type="InterPro" id="IPR002208">
    <property type="entry name" value="SecY/SEC61-alpha"/>
</dbReference>
<evidence type="ECO:0000256" key="5">
    <source>
        <dbReference type="ARBA" id="ARBA00022927"/>
    </source>
</evidence>
<dbReference type="AlphaFoldDB" id="A0A841CT34"/>
<evidence type="ECO:0000256" key="3">
    <source>
        <dbReference type="ARBA" id="ARBA00022448"/>
    </source>
</evidence>
<protein>
    <recommendedName>
        <fullName evidence="9 10">Protein translocase subunit SecY</fullName>
    </recommendedName>
</protein>
<dbReference type="PIRSF" id="PIRSF004557">
    <property type="entry name" value="SecY"/>
    <property type="match status" value="1"/>
</dbReference>
<dbReference type="FunFam" id="1.10.3370.10:FF:000001">
    <property type="entry name" value="Preprotein translocase subunit SecY"/>
    <property type="match status" value="1"/>
</dbReference>
<keyword evidence="6 10" id="KW-1133">Transmembrane helix</keyword>
<dbReference type="Pfam" id="PF00344">
    <property type="entry name" value="SecY"/>
    <property type="match status" value="1"/>
</dbReference>
<evidence type="ECO:0000256" key="2">
    <source>
        <dbReference type="ARBA" id="ARBA00005751"/>
    </source>
</evidence>
<comment type="subunit">
    <text evidence="10">Component of the Sec protein translocase complex. Heterotrimer consisting of SecY, SecE and SecG subunits. The heterotrimers can form oligomers, although 1 heterotrimer is thought to be able to translocate proteins. Interacts with the ribosome. Interacts with SecDF, and other proteins may be involved. Interacts with SecA.</text>
</comment>
<feature type="transmembrane region" description="Helical" evidence="10">
    <location>
        <begin position="185"/>
        <end position="202"/>
    </location>
</feature>
<evidence type="ECO:0000256" key="6">
    <source>
        <dbReference type="ARBA" id="ARBA00022989"/>
    </source>
</evidence>
<keyword evidence="4 10" id="KW-0812">Transmembrane</keyword>
<dbReference type="SUPFAM" id="SSF103491">
    <property type="entry name" value="Preprotein translocase SecY subunit"/>
    <property type="match status" value="1"/>
</dbReference>
<evidence type="ECO:0000256" key="4">
    <source>
        <dbReference type="ARBA" id="ARBA00022692"/>
    </source>
</evidence>
<comment type="function">
    <text evidence="10">The central subunit of the protein translocation channel SecYEG. Consists of two halves formed by TMs 1-5 and 6-10. These two domains form a lateral gate at the front which open onto the bilayer between TMs 2 and 7, and are clamped together by SecE at the back. The channel is closed by both a pore ring composed of hydrophobic SecY resides and a short helix (helix 2A) on the extracellular side of the membrane which forms a plug. The plug probably moves laterally to allow the channel to open. The ring and the pore may move independently.</text>
</comment>
<dbReference type="InterPro" id="IPR023201">
    <property type="entry name" value="SecY_dom_sf"/>
</dbReference>
<evidence type="ECO:0000256" key="1">
    <source>
        <dbReference type="ARBA" id="ARBA00004141"/>
    </source>
</evidence>
<comment type="similarity">
    <text evidence="2 10 11">Belongs to the SecY/SEC61-alpha family.</text>
</comment>
<dbReference type="NCBIfam" id="TIGR00967">
    <property type="entry name" value="3a0501s007"/>
    <property type="match status" value="1"/>
</dbReference>
<reference evidence="12 13" key="1">
    <citation type="submission" date="2020-08" db="EMBL/GenBank/DDBJ databases">
        <title>Genomic Encyclopedia of Type Strains, Phase III (KMG-III): the genomes of soil and plant-associated and newly described type strains.</title>
        <authorList>
            <person name="Whitman W."/>
        </authorList>
    </citation>
    <scope>NUCLEOTIDE SEQUENCE [LARGE SCALE GENOMIC DNA]</scope>
    <source>
        <strain evidence="12 13">CECT 3303</strain>
    </source>
</reference>